<dbReference type="EMBL" id="JAUEDK010000074">
    <property type="protein sequence ID" value="MDN0077548.1"/>
    <property type="molecule type" value="Genomic_DNA"/>
</dbReference>
<dbReference type="RefSeq" id="WP_289828580.1">
    <property type="nucleotide sequence ID" value="NZ_JAUEDK010000005.1"/>
</dbReference>
<reference evidence="3" key="1">
    <citation type="submission" date="2023-06" db="EMBL/GenBank/DDBJ databases">
        <authorList>
            <person name="Zhang S."/>
        </authorList>
    </citation>
    <scope>NUCLEOTIDE SEQUENCE</scope>
    <source>
        <strain evidence="3">SG2303</strain>
    </source>
</reference>
<accession>A0ABT7XSZ1</accession>
<evidence type="ECO:0000313" key="3">
    <source>
        <dbReference type="EMBL" id="MDN0076922.1"/>
    </source>
</evidence>
<proteinExistence type="predicted"/>
<protein>
    <submittedName>
        <fullName evidence="3">Uncharacterized protein</fullName>
    </submittedName>
</protein>
<evidence type="ECO:0000313" key="4">
    <source>
        <dbReference type="EMBL" id="MDN0077489.1"/>
    </source>
</evidence>
<keyword evidence="6" id="KW-1185">Reference proteome</keyword>
<evidence type="ECO:0000313" key="5">
    <source>
        <dbReference type="EMBL" id="MDN0077548.1"/>
    </source>
</evidence>
<dbReference type="EMBL" id="JAUEDK010000071">
    <property type="protein sequence ID" value="MDN0077489.1"/>
    <property type="molecule type" value="Genomic_DNA"/>
</dbReference>
<comment type="caution">
    <text evidence="3">The sequence shown here is derived from an EMBL/GenBank/DDBJ whole genome shotgun (WGS) entry which is preliminary data.</text>
</comment>
<organism evidence="3 6">
    <name type="scientific">Crenobacter oryzisoli</name>
    <dbReference type="NCBI Taxonomy" id="3056844"/>
    <lineage>
        <taxon>Bacteria</taxon>
        <taxon>Pseudomonadati</taxon>
        <taxon>Pseudomonadota</taxon>
        <taxon>Betaproteobacteria</taxon>
        <taxon>Neisseriales</taxon>
        <taxon>Neisseriaceae</taxon>
        <taxon>Crenobacter</taxon>
    </lineage>
</organism>
<feature type="non-terminal residue" evidence="3">
    <location>
        <position position="1"/>
    </location>
</feature>
<dbReference type="EMBL" id="JAUEDK010000005">
    <property type="protein sequence ID" value="MDN0074032.1"/>
    <property type="molecule type" value="Genomic_DNA"/>
</dbReference>
<evidence type="ECO:0000313" key="1">
    <source>
        <dbReference type="EMBL" id="MDN0074032.1"/>
    </source>
</evidence>
<dbReference type="EMBL" id="JAUEDK010000046">
    <property type="protein sequence ID" value="MDN0076922.1"/>
    <property type="molecule type" value="Genomic_DNA"/>
</dbReference>
<gene>
    <name evidence="1" type="ORF">QU481_03910</name>
    <name evidence="2" type="ORF">QU481_14735</name>
    <name evidence="3" type="ORF">QU481_18930</name>
    <name evidence="4" type="ORF">QU481_21940</name>
    <name evidence="5" type="ORF">QU481_22260</name>
</gene>
<name>A0ABT7XSZ1_9NEIS</name>
<evidence type="ECO:0000313" key="6">
    <source>
        <dbReference type="Proteomes" id="UP001168540"/>
    </source>
</evidence>
<dbReference type="EMBL" id="JAUEDK010000027">
    <property type="protein sequence ID" value="MDN0076144.1"/>
    <property type="molecule type" value="Genomic_DNA"/>
</dbReference>
<evidence type="ECO:0000313" key="2">
    <source>
        <dbReference type="EMBL" id="MDN0076144.1"/>
    </source>
</evidence>
<dbReference type="Proteomes" id="UP001168540">
    <property type="component" value="Unassembled WGS sequence"/>
</dbReference>
<sequence>LYGRLPAWQAMFDAGFEIWLQTYIRPLLQTRSLLALMEFAGEGLISLESSKDWPSFRLTSPRSDLFCHQAHINLRNLSAIHLLKGSLIFYAALAT</sequence>